<dbReference type="PANTHER" id="PTHR33337">
    <property type="entry name" value="GFA DOMAIN-CONTAINING PROTEIN"/>
    <property type="match status" value="1"/>
</dbReference>
<keyword evidence="3" id="KW-0862">Zinc</keyword>
<dbReference type="Proteomes" id="UP000278855">
    <property type="component" value="Unassembled WGS sequence"/>
</dbReference>
<dbReference type="PANTHER" id="PTHR33337:SF40">
    <property type="entry name" value="CENP-V_GFA DOMAIN-CONTAINING PROTEIN-RELATED"/>
    <property type="match status" value="1"/>
</dbReference>
<evidence type="ECO:0000256" key="3">
    <source>
        <dbReference type="ARBA" id="ARBA00022833"/>
    </source>
</evidence>
<evidence type="ECO:0000313" key="6">
    <source>
        <dbReference type="EMBL" id="AZG36273.1"/>
    </source>
</evidence>
<organism evidence="7 9">
    <name type="scientific">Shewanella psychromarinicola</name>
    <dbReference type="NCBI Taxonomy" id="2487742"/>
    <lineage>
        <taxon>Bacteria</taxon>
        <taxon>Pseudomonadati</taxon>
        <taxon>Pseudomonadota</taxon>
        <taxon>Gammaproteobacteria</taxon>
        <taxon>Alteromonadales</taxon>
        <taxon>Shewanellaceae</taxon>
        <taxon>Shewanella</taxon>
    </lineage>
</organism>
<evidence type="ECO:0000259" key="5">
    <source>
        <dbReference type="PROSITE" id="PS51891"/>
    </source>
</evidence>
<dbReference type="PROSITE" id="PS51891">
    <property type="entry name" value="CENP_V_GFA"/>
    <property type="match status" value="1"/>
</dbReference>
<protein>
    <submittedName>
        <fullName evidence="7">GFA family protein</fullName>
    </submittedName>
</protein>
<dbReference type="InterPro" id="IPR006913">
    <property type="entry name" value="CENP-V/GFA"/>
</dbReference>
<sequence length="134" mass="14747">MSKITGSCLCGKVTFEMNNNFDKFHFCYCRQCQKTTGSAHASNLFTQPDNITWLSGFELVKRFDVAGRSISKAFCTECGCGVPDLSGSGKALVVPAGCLDANPDIAPQDKIFCSEKPEWYDKAIYAKSFLEFAE</sequence>
<comment type="similarity">
    <text evidence="1">Belongs to the Gfa family.</text>
</comment>
<dbReference type="EMBL" id="RKKB01000013">
    <property type="protein sequence ID" value="RPA27370.1"/>
    <property type="molecule type" value="Genomic_DNA"/>
</dbReference>
<dbReference type="AlphaFoldDB" id="A0A3N4E082"/>
<evidence type="ECO:0000313" key="8">
    <source>
        <dbReference type="Proteomes" id="UP000273778"/>
    </source>
</evidence>
<evidence type="ECO:0000256" key="1">
    <source>
        <dbReference type="ARBA" id="ARBA00005495"/>
    </source>
</evidence>
<dbReference type="EMBL" id="CP034073">
    <property type="protein sequence ID" value="AZG36273.1"/>
    <property type="molecule type" value="Genomic_DNA"/>
</dbReference>
<proteinExistence type="inferred from homology"/>
<dbReference type="InterPro" id="IPR011057">
    <property type="entry name" value="Mss4-like_sf"/>
</dbReference>
<keyword evidence="4" id="KW-0456">Lyase</keyword>
<dbReference type="Gene3D" id="3.90.1590.10">
    <property type="entry name" value="glutathione-dependent formaldehyde- activating enzyme (gfa)"/>
    <property type="match status" value="1"/>
</dbReference>
<accession>A0A3N4E082</accession>
<evidence type="ECO:0000256" key="2">
    <source>
        <dbReference type="ARBA" id="ARBA00022723"/>
    </source>
</evidence>
<gene>
    <name evidence="7" type="ORF">EGC77_17510</name>
    <name evidence="6" type="ORF">EGC80_16240</name>
</gene>
<dbReference type="GO" id="GO:0046872">
    <property type="term" value="F:metal ion binding"/>
    <property type="evidence" value="ECO:0007669"/>
    <property type="project" value="UniProtKB-KW"/>
</dbReference>
<dbReference type="SUPFAM" id="SSF51316">
    <property type="entry name" value="Mss4-like"/>
    <property type="match status" value="1"/>
</dbReference>
<reference evidence="7" key="3">
    <citation type="submission" date="2018-11" db="EMBL/GenBank/DDBJ databases">
        <authorList>
            <person name="Hwang Y.J."/>
            <person name="Hwang C.Y."/>
        </authorList>
    </citation>
    <scope>NUCLEOTIDE SEQUENCE</scope>
    <source>
        <strain evidence="7">R106</strain>
    </source>
</reference>
<name>A0A3N4E082_9GAMM</name>
<feature type="domain" description="CENP-V/GFA" evidence="5">
    <location>
        <begin position="4"/>
        <end position="109"/>
    </location>
</feature>
<dbReference type="Pfam" id="PF04828">
    <property type="entry name" value="GFA"/>
    <property type="match status" value="1"/>
</dbReference>
<dbReference type="OrthoDB" id="4188830at2"/>
<reference evidence="6 8" key="1">
    <citation type="submission" date="2018-11" db="EMBL/GenBank/DDBJ databases">
        <title>Shewanella sp. M2.</title>
        <authorList>
            <person name="Hwang Y.J."/>
            <person name="Hwang C.Y."/>
        </authorList>
    </citation>
    <scope>NUCLEOTIDE SEQUENCE [LARGE SCALE GENOMIC DNA]</scope>
    <source>
        <strain evidence="6 8">M2</strain>
    </source>
</reference>
<dbReference type="Proteomes" id="UP000273778">
    <property type="component" value="Chromosome"/>
</dbReference>
<evidence type="ECO:0000256" key="4">
    <source>
        <dbReference type="ARBA" id="ARBA00023239"/>
    </source>
</evidence>
<dbReference type="RefSeq" id="WP_124013727.1">
    <property type="nucleotide sequence ID" value="NZ_CP034073.1"/>
</dbReference>
<dbReference type="KEGG" id="spsr:EGC80_16240"/>
<evidence type="ECO:0000313" key="7">
    <source>
        <dbReference type="EMBL" id="RPA27370.1"/>
    </source>
</evidence>
<keyword evidence="2" id="KW-0479">Metal-binding</keyword>
<reference evidence="9" key="2">
    <citation type="submission" date="2018-11" db="EMBL/GenBank/DDBJ databases">
        <title>Shewanella sp. R106.</title>
        <authorList>
            <person name="Hwang Y.J."/>
            <person name="Hwang C.Y."/>
        </authorList>
    </citation>
    <scope>NUCLEOTIDE SEQUENCE [LARGE SCALE GENOMIC DNA]</scope>
    <source>
        <strain evidence="9">R106</strain>
    </source>
</reference>
<evidence type="ECO:0000313" key="9">
    <source>
        <dbReference type="Proteomes" id="UP000278855"/>
    </source>
</evidence>
<dbReference type="GO" id="GO:0016846">
    <property type="term" value="F:carbon-sulfur lyase activity"/>
    <property type="evidence" value="ECO:0007669"/>
    <property type="project" value="InterPro"/>
</dbReference>
<keyword evidence="8" id="KW-1185">Reference proteome</keyword>